<gene>
    <name evidence="2" type="ORF">A2122_02680</name>
</gene>
<evidence type="ECO:0000256" key="1">
    <source>
        <dbReference type="SAM" id="MobiDB-lite"/>
    </source>
</evidence>
<sequence>MTQLGSGIILLAVYFEEVIKMGYLSRKPTSNDPPRNGAENPWGPQDDIRDDISVLLAGEGRRCAACSRVILNEFLRSRGDKLYCPDHA</sequence>
<proteinExistence type="predicted"/>
<evidence type="ECO:0000313" key="3">
    <source>
        <dbReference type="Proteomes" id="UP000176648"/>
    </source>
</evidence>
<dbReference type="EMBL" id="MHKU01000027">
    <property type="protein sequence ID" value="OGY96596.1"/>
    <property type="molecule type" value="Genomic_DNA"/>
</dbReference>
<dbReference type="AlphaFoldDB" id="A0A1G2C5R9"/>
<name>A0A1G2C5R9_9BACT</name>
<reference evidence="2 3" key="1">
    <citation type="journal article" date="2016" name="Nat. Commun.">
        <title>Thousands of microbial genomes shed light on interconnected biogeochemical processes in an aquifer system.</title>
        <authorList>
            <person name="Anantharaman K."/>
            <person name="Brown C.T."/>
            <person name="Hug L.A."/>
            <person name="Sharon I."/>
            <person name="Castelle C.J."/>
            <person name="Probst A.J."/>
            <person name="Thomas B.C."/>
            <person name="Singh A."/>
            <person name="Wilkins M.J."/>
            <person name="Karaoz U."/>
            <person name="Brodie E.L."/>
            <person name="Williams K.H."/>
            <person name="Hubbard S.S."/>
            <person name="Banfield J.F."/>
        </authorList>
    </citation>
    <scope>NUCLEOTIDE SEQUENCE [LARGE SCALE GENOMIC DNA]</scope>
</reference>
<comment type="caution">
    <text evidence="2">The sequence shown here is derived from an EMBL/GenBank/DDBJ whole genome shotgun (WGS) entry which is preliminary data.</text>
</comment>
<accession>A0A1G2C5R9</accession>
<dbReference type="Proteomes" id="UP000176648">
    <property type="component" value="Unassembled WGS sequence"/>
</dbReference>
<organism evidence="2 3">
    <name type="scientific">Candidatus Liptonbacteria bacterium GWB1_49_6</name>
    <dbReference type="NCBI Taxonomy" id="1798644"/>
    <lineage>
        <taxon>Bacteria</taxon>
        <taxon>Candidatus Liptoniibacteriota</taxon>
    </lineage>
</organism>
<dbReference type="STRING" id="1798644.A2122_02680"/>
<feature type="region of interest" description="Disordered" evidence="1">
    <location>
        <begin position="25"/>
        <end position="46"/>
    </location>
</feature>
<protein>
    <submittedName>
        <fullName evidence="2">Uncharacterized protein</fullName>
    </submittedName>
</protein>
<evidence type="ECO:0000313" key="2">
    <source>
        <dbReference type="EMBL" id="OGY96596.1"/>
    </source>
</evidence>